<keyword evidence="4" id="KW-1185">Reference proteome</keyword>
<accession>A0A8H5CMH9</accession>
<dbReference type="GO" id="GO:0005946">
    <property type="term" value="C:alpha,alpha-trehalose-phosphate synthase complex (UDP-forming)"/>
    <property type="evidence" value="ECO:0007669"/>
    <property type="project" value="TreeGrafter"/>
</dbReference>
<name>A0A8H5CMH9_9AGAR</name>
<protein>
    <submittedName>
        <fullName evidence="3">Uncharacterized protein</fullName>
    </submittedName>
</protein>
<keyword evidence="1" id="KW-0175">Coiled coil</keyword>
<feature type="region of interest" description="Disordered" evidence="2">
    <location>
        <begin position="655"/>
        <end position="680"/>
    </location>
</feature>
<dbReference type="SUPFAM" id="SSF53756">
    <property type="entry name" value="UDP-Glycosyltransferase/glycogen phosphorylase"/>
    <property type="match status" value="1"/>
</dbReference>
<dbReference type="PANTHER" id="PTHR10788:SF15">
    <property type="entry name" value="TREHALOSE SYNTHASE COMPLEX REGULATORY SUBUNIT TPS3-RELATED"/>
    <property type="match status" value="1"/>
</dbReference>
<feature type="compositionally biased region" description="Low complexity" evidence="2">
    <location>
        <begin position="264"/>
        <end position="280"/>
    </location>
</feature>
<dbReference type="OrthoDB" id="755951at2759"/>
<feature type="compositionally biased region" description="Low complexity" evidence="2">
    <location>
        <begin position="387"/>
        <end position="400"/>
    </location>
</feature>
<dbReference type="PANTHER" id="PTHR10788">
    <property type="entry name" value="TREHALOSE-6-PHOSPHATE SYNTHASE"/>
    <property type="match status" value="1"/>
</dbReference>
<dbReference type="Pfam" id="PF00982">
    <property type="entry name" value="Glyco_transf_20"/>
    <property type="match status" value="2"/>
</dbReference>
<feature type="compositionally biased region" description="Low complexity" evidence="2">
    <location>
        <begin position="181"/>
        <end position="193"/>
    </location>
</feature>
<feature type="compositionally biased region" description="Acidic residues" evidence="2">
    <location>
        <begin position="1022"/>
        <end position="1041"/>
    </location>
</feature>
<dbReference type="SUPFAM" id="SSF56784">
    <property type="entry name" value="HAD-like"/>
    <property type="match status" value="1"/>
</dbReference>
<feature type="compositionally biased region" description="Basic residues" evidence="2">
    <location>
        <begin position="252"/>
        <end position="263"/>
    </location>
</feature>
<dbReference type="Pfam" id="PF02358">
    <property type="entry name" value="Trehalose_PPase"/>
    <property type="match status" value="1"/>
</dbReference>
<feature type="compositionally biased region" description="Low complexity" evidence="2">
    <location>
        <begin position="233"/>
        <end position="242"/>
    </location>
</feature>
<dbReference type="InterPro" id="IPR036412">
    <property type="entry name" value="HAD-like_sf"/>
</dbReference>
<feature type="region of interest" description="Disordered" evidence="2">
    <location>
        <begin position="171"/>
        <end position="367"/>
    </location>
</feature>
<sequence>MTRDNLHPSLLDAMSSSLRNHRVIIASLFLPNTVVLGPDEPEYYSYQSPQPQKRSPEITVPDVVLRLQKDKAKPVLTSQISSAHPHLPSSALGTPSSPSVPTVANAPGTGVIPTLTSTMAGTPPTVTPGTTNAVKSIVQDLKDRATARKSGALSANVPLTTAPLSPGATTAEIANPFSKPGSVSGSGAASGAVTPGLAKQAVTHGHHGHGGAHRSPLSRVGSSVAIPKRDASAAHPAPVSASDIPVPPIPVTRHRTLSRRTFRRQSSTALSSSYTSGSGRSKSKRRTPGAGSTASISSIMSASSTASISGAEALDTPSYPSPSPSGDDISTMSDSATFYDEDEGHADEEDEDEFHIEPNSHCNAGLKNAVDSVSPWSSAPDANFVRTTSPTSTSPVATSPGAGPGTPSVGQTHKPSRTRTGSRTSFSNPNAFSTDLRDRPLRQKLWVGTLGTRTDDWRPELRGKVEDKLSKEFENEVVWVEDGVFEGAYDEFCHQVLWPTLHYTVPDAPKTKLLVYSSPTSKAYKDYVEVNRKVAEKIKEIYREGDVVWVNDYHLMLVPRMLRALGIAGAVGFFLHVSFPSSEILRCLPVRIPLLRGILGADLVGFQTANLARHFRQTCGRVLGVEALPRGVVVGDEADDEDAYDAFEKLKAGKKTESSSESDSDDATDPRKKKDPYYAPLTLTGDNASASGLTRFVNVGVFPMGIDVGRLKERRKSPEVEEWVEVLKSRYKSGKNQKVKLVVGRDKLDDVQGVKQKVQAFELFLEKHPEWVGKVVLIQIALPSPPPPTSPSEGGHSKPAHSAAAHFSSLSNDSSASTAASTDITSTILSKVAQINSKWSSLTYQPIVFLHTAEVDWNQYLALLSVADAFLVTSLREGMALRTHEFVVVQEGRGKDNSNGKPKGTDTDTNAEADPDAALSDQEGTLILSEFTGSYSYSGFRSCIAINPWDTRGTADAIAKALMMDKEEAKSRWEELSEHVETQTAQAFVRGFLGRCVRAAAENRGLGAYKKRKHATRRNVGEDGDELEEEDDDDERTEVEEVDTRKVKLKWKHANKRLVFVDWEGTLVGDWLPIPKELQLQRELGLSRVISREDEDAENPQNEDMKEKVLKELSEKEKRKEEEFQRAIEVLKKLAADPKKNEVWVLSGLPVKGVLEKVEKELGGNIGIVAENGCFIKTRAAPTSTRSGAERQQQQQGSPWLNMVANLNMTWKSSCLEILNYFTERTPGSFVEERAASVVWRFWTGPTDDIADRQWARRQAAEAQNHIFDRQSSSIYSNLPFYSLGERYGLRIIPGTNSFLVLPNNISRSSAVGAILHPGGPAHSPLVGRSAWMVSETDSVPMVPEEWDFVLAVSGDEKLLRRLGELDQCETMTISTSGKGSDAKWRMSSGRAGEVLGELANA</sequence>
<feature type="region of interest" description="Disordered" evidence="2">
    <location>
        <begin position="77"/>
        <end position="101"/>
    </location>
</feature>
<feature type="coiled-coil region" evidence="1">
    <location>
        <begin position="1103"/>
        <end position="1130"/>
    </location>
</feature>
<gene>
    <name evidence="3" type="ORF">D9758_016487</name>
</gene>
<dbReference type="InterPro" id="IPR003337">
    <property type="entry name" value="Trehalose_PPase"/>
</dbReference>
<dbReference type="Proteomes" id="UP000559256">
    <property type="component" value="Unassembled WGS sequence"/>
</dbReference>
<feature type="compositionally biased region" description="Low complexity" evidence="2">
    <location>
        <begin position="289"/>
        <end position="311"/>
    </location>
</feature>
<feature type="compositionally biased region" description="Polar residues" evidence="2">
    <location>
        <begin position="91"/>
        <end position="101"/>
    </location>
</feature>
<evidence type="ECO:0000256" key="2">
    <source>
        <dbReference type="SAM" id="MobiDB-lite"/>
    </source>
</evidence>
<dbReference type="CDD" id="cd03788">
    <property type="entry name" value="GT20_TPS"/>
    <property type="match status" value="1"/>
</dbReference>
<dbReference type="EMBL" id="JAACJM010000123">
    <property type="protein sequence ID" value="KAF5344537.1"/>
    <property type="molecule type" value="Genomic_DNA"/>
</dbReference>
<comment type="caution">
    <text evidence="3">The sequence shown here is derived from an EMBL/GenBank/DDBJ whole genome shotgun (WGS) entry which is preliminary data.</text>
</comment>
<feature type="compositionally biased region" description="Low complexity" evidence="2">
    <location>
        <begin position="800"/>
        <end position="809"/>
    </location>
</feature>
<evidence type="ECO:0000313" key="3">
    <source>
        <dbReference type="EMBL" id="KAF5344537.1"/>
    </source>
</evidence>
<feature type="region of interest" description="Disordered" evidence="2">
    <location>
        <begin position="381"/>
        <end position="435"/>
    </location>
</feature>
<feature type="compositionally biased region" description="Acidic residues" evidence="2">
    <location>
        <begin position="339"/>
        <end position="354"/>
    </location>
</feature>
<evidence type="ECO:0000313" key="4">
    <source>
        <dbReference type="Proteomes" id="UP000559256"/>
    </source>
</evidence>
<dbReference type="GO" id="GO:0005829">
    <property type="term" value="C:cytosol"/>
    <property type="evidence" value="ECO:0007669"/>
    <property type="project" value="TreeGrafter"/>
</dbReference>
<proteinExistence type="predicted"/>
<reference evidence="3 4" key="1">
    <citation type="journal article" date="2020" name="ISME J.">
        <title>Uncovering the hidden diversity of litter-decomposition mechanisms in mushroom-forming fungi.</title>
        <authorList>
            <person name="Floudas D."/>
            <person name="Bentzer J."/>
            <person name="Ahren D."/>
            <person name="Johansson T."/>
            <person name="Persson P."/>
            <person name="Tunlid A."/>
        </authorList>
    </citation>
    <scope>NUCLEOTIDE SEQUENCE [LARGE SCALE GENOMIC DNA]</scope>
    <source>
        <strain evidence="3 4">CBS 291.85</strain>
    </source>
</reference>
<feature type="region of interest" description="Disordered" evidence="2">
    <location>
        <begin position="1011"/>
        <end position="1042"/>
    </location>
</feature>
<dbReference type="GO" id="GO:0003825">
    <property type="term" value="F:alpha,alpha-trehalose-phosphate synthase (UDP-forming) activity"/>
    <property type="evidence" value="ECO:0007669"/>
    <property type="project" value="TreeGrafter"/>
</dbReference>
<dbReference type="InterPro" id="IPR001830">
    <property type="entry name" value="Glyco_trans_20"/>
</dbReference>
<dbReference type="GO" id="GO:0004805">
    <property type="term" value="F:trehalose-phosphatase activity"/>
    <property type="evidence" value="ECO:0007669"/>
    <property type="project" value="TreeGrafter"/>
</dbReference>
<feature type="region of interest" description="Disordered" evidence="2">
    <location>
        <begin position="892"/>
        <end position="916"/>
    </location>
</feature>
<feature type="region of interest" description="Disordered" evidence="2">
    <location>
        <begin position="785"/>
        <end position="809"/>
    </location>
</feature>
<feature type="compositionally biased region" description="Basic and acidic residues" evidence="2">
    <location>
        <begin position="892"/>
        <end position="906"/>
    </location>
</feature>
<organism evidence="3 4">
    <name type="scientific">Tetrapyrgos nigripes</name>
    <dbReference type="NCBI Taxonomy" id="182062"/>
    <lineage>
        <taxon>Eukaryota</taxon>
        <taxon>Fungi</taxon>
        <taxon>Dikarya</taxon>
        <taxon>Basidiomycota</taxon>
        <taxon>Agaricomycotina</taxon>
        <taxon>Agaricomycetes</taxon>
        <taxon>Agaricomycetidae</taxon>
        <taxon>Agaricales</taxon>
        <taxon>Marasmiineae</taxon>
        <taxon>Marasmiaceae</taxon>
        <taxon>Tetrapyrgos</taxon>
    </lineage>
</organism>
<dbReference type="GO" id="GO:0005992">
    <property type="term" value="P:trehalose biosynthetic process"/>
    <property type="evidence" value="ECO:0007669"/>
    <property type="project" value="InterPro"/>
</dbReference>
<evidence type="ECO:0000256" key="1">
    <source>
        <dbReference type="SAM" id="Coils"/>
    </source>
</evidence>
<dbReference type="Gene3D" id="3.40.50.2000">
    <property type="entry name" value="Glycogen Phosphorylase B"/>
    <property type="match status" value="2"/>
</dbReference>